<accession>A0A931G8W3</accession>
<dbReference type="Pfam" id="PF10027">
    <property type="entry name" value="DUF2269"/>
    <property type="match status" value="1"/>
</dbReference>
<dbReference type="InterPro" id="IPR018729">
    <property type="entry name" value="DUF2269_transmembrane"/>
</dbReference>
<comment type="caution">
    <text evidence="2">The sequence shown here is derived from an EMBL/GenBank/DDBJ whole genome shotgun (WGS) entry which is preliminary data.</text>
</comment>
<organism evidence="2 3">
    <name type="scientific">Arthrobacter terrae</name>
    <dbReference type="NCBI Taxonomy" id="2935737"/>
    <lineage>
        <taxon>Bacteria</taxon>
        <taxon>Bacillati</taxon>
        <taxon>Actinomycetota</taxon>
        <taxon>Actinomycetes</taxon>
        <taxon>Micrococcales</taxon>
        <taxon>Micrococcaceae</taxon>
        <taxon>Arthrobacter</taxon>
    </lineage>
</organism>
<feature type="transmembrane region" description="Helical" evidence="1">
    <location>
        <begin position="6"/>
        <end position="27"/>
    </location>
</feature>
<feature type="transmembrane region" description="Helical" evidence="1">
    <location>
        <begin position="79"/>
        <end position="99"/>
    </location>
</feature>
<gene>
    <name evidence="2" type="ORF">IV500_01535</name>
</gene>
<sequence>METLLNVLHVVTAVFLIGPMAILPMSAMRMLRNGRKSEVASLAKSTNIFTLLSLLVVVFGFGVLGMSDPKYHLSVTTGWVLISIIAYVVALALNLFVVVPAMRKAADSLQVVAAGNVSAGNEFAPDGGETAPVQARTGYPQIAISSGVVTLLLVLVVVLMVWKP</sequence>
<feature type="transmembrane region" description="Helical" evidence="1">
    <location>
        <begin position="48"/>
        <end position="67"/>
    </location>
</feature>
<reference evidence="2 3" key="1">
    <citation type="submission" date="2020-11" db="EMBL/GenBank/DDBJ databases">
        <title>Arthrobacter antarcticus sp. nov., isolated from Antarctic Soil.</title>
        <authorList>
            <person name="Li J."/>
        </authorList>
    </citation>
    <scope>NUCLEOTIDE SEQUENCE [LARGE SCALE GENOMIC DNA]</scope>
    <source>
        <strain evidence="2 3">Z1-20</strain>
    </source>
</reference>
<feature type="transmembrane region" description="Helical" evidence="1">
    <location>
        <begin position="142"/>
        <end position="162"/>
    </location>
</feature>
<protein>
    <submittedName>
        <fullName evidence="2">DUF2269 family protein</fullName>
    </submittedName>
</protein>
<name>A0A931G8W3_9MICC</name>
<dbReference type="Proteomes" id="UP000655366">
    <property type="component" value="Unassembled WGS sequence"/>
</dbReference>
<keyword evidence="3" id="KW-1185">Reference proteome</keyword>
<dbReference type="AlphaFoldDB" id="A0A931G8W3"/>
<evidence type="ECO:0000313" key="3">
    <source>
        <dbReference type="Proteomes" id="UP000655366"/>
    </source>
</evidence>
<proteinExistence type="predicted"/>
<keyword evidence="1" id="KW-0472">Membrane</keyword>
<evidence type="ECO:0000256" key="1">
    <source>
        <dbReference type="SAM" id="Phobius"/>
    </source>
</evidence>
<dbReference type="RefSeq" id="WP_196395069.1">
    <property type="nucleotide sequence ID" value="NZ_JADNYM010000002.1"/>
</dbReference>
<keyword evidence="1" id="KW-0812">Transmembrane</keyword>
<dbReference type="EMBL" id="JADNYM010000002">
    <property type="protein sequence ID" value="MBG0738117.1"/>
    <property type="molecule type" value="Genomic_DNA"/>
</dbReference>
<evidence type="ECO:0000313" key="2">
    <source>
        <dbReference type="EMBL" id="MBG0738117.1"/>
    </source>
</evidence>
<keyword evidence="1" id="KW-1133">Transmembrane helix</keyword>